<keyword evidence="2" id="KW-1185">Reference proteome</keyword>
<reference evidence="1 2" key="1">
    <citation type="submission" date="2019-06" db="EMBL/GenBank/DDBJ databases">
        <title>Sorghum-associated microbial communities from plants grown in Nebraska, USA.</title>
        <authorList>
            <person name="Schachtman D."/>
        </authorList>
    </citation>
    <scope>NUCLEOTIDE SEQUENCE [LARGE SCALE GENOMIC DNA]</scope>
    <source>
        <strain evidence="1 2">2482</strain>
    </source>
</reference>
<dbReference type="AlphaFoldDB" id="A0A561CQZ0"/>
<protein>
    <submittedName>
        <fullName evidence="1">Uncharacterized protein</fullName>
    </submittedName>
</protein>
<name>A0A561CQZ0_9BACI</name>
<dbReference type="RefSeq" id="WP_144567703.1">
    <property type="nucleotide sequence ID" value="NZ_VIVN01000016.1"/>
</dbReference>
<evidence type="ECO:0000313" key="1">
    <source>
        <dbReference type="EMBL" id="TWD93248.1"/>
    </source>
</evidence>
<gene>
    <name evidence="1" type="ORF">FB550_11662</name>
</gene>
<sequence length="73" mass="7620">MDKHLQQTFDIRFLKIGGMVNGGVLQIGCGAGKAPRVPPIGYTTVGSSLVGLPAAVSQQQFAVPLQAAIRQKS</sequence>
<comment type="caution">
    <text evidence="1">The sequence shown here is derived from an EMBL/GenBank/DDBJ whole genome shotgun (WGS) entry which is preliminary data.</text>
</comment>
<accession>A0A561CQZ0</accession>
<organism evidence="1 2">
    <name type="scientific">Neobacillus bataviensis</name>
    <dbReference type="NCBI Taxonomy" id="220685"/>
    <lineage>
        <taxon>Bacteria</taxon>
        <taxon>Bacillati</taxon>
        <taxon>Bacillota</taxon>
        <taxon>Bacilli</taxon>
        <taxon>Bacillales</taxon>
        <taxon>Bacillaceae</taxon>
        <taxon>Neobacillus</taxon>
    </lineage>
</organism>
<evidence type="ECO:0000313" key="2">
    <source>
        <dbReference type="Proteomes" id="UP000319671"/>
    </source>
</evidence>
<proteinExistence type="predicted"/>
<dbReference type="EMBL" id="VIVN01000016">
    <property type="protein sequence ID" value="TWD93248.1"/>
    <property type="molecule type" value="Genomic_DNA"/>
</dbReference>
<dbReference type="Proteomes" id="UP000319671">
    <property type="component" value="Unassembled WGS sequence"/>
</dbReference>